<comment type="caution">
    <text evidence="2">The sequence shown here is derived from an EMBL/GenBank/DDBJ whole genome shotgun (WGS) entry which is preliminary data.</text>
</comment>
<feature type="region of interest" description="Disordered" evidence="1">
    <location>
        <begin position="26"/>
        <end position="55"/>
    </location>
</feature>
<gene>
    <name evidence="2" type="ORF">NDU88_007620</name>
</gene>
<name>A0AAV7PPW7_PLEWA</name>
<accession>A0AAV7PPW7</accession>
<evidence type="ECO:0000313" key="3">
    <source>
        <dbReference type="Proteomes" id="UP001066276"/>
    </source>
</evidence>
<dbReference type="AlphaFoldDB" id="A0AAV7PPW7"/>
<reference evidence="2" key="1">
    <citation type="journal article" date="2022" name="bioRxiv">
        <title>Sequencing and chromosome-scale assembly of the giantPleurodeles waltlgenome.</title>
        <authorList>
            <person name="Brown T."/>
            <person name="Elewa A."/>
            <person name="Iarovenko S."/>
            <person name="Subramanian E."/>
            <person name="Araus A.J."/>
            <person name="Petzold A."/>
            <person name="Susuki M."/>
            <person name="Suzuki K.-i.T."/>
            <person name="Hayashi T."/>
            <person name="Toyoda A."/>
            <person name="Oliveira C."/>
            <person name="Osipova E."/>
            <person name="Leigh N.D."/>
            <person name="Simon A."/>
            <person name="Yun M.H."/>
        </authorList>
    </citation>
    <scope>NUCLEOTIDE SEQUENCE</scope>
    <source>
        <strain evidence="2">20211129_DDA</strain>
        <tissue evidence="2">Liver</tissue>
    </source>
</reference>
<protein>
    <submittedName>
        <fullName evidence="2">Uncharacterized protein</fullName>
    </submittedName>
</protein>
<evidence type="ECO:0000313" key="2">
    <source>
        <dbReference type="EMBL" id="KAJ1129249.1"/>
    </source>
</evidence>
<evidence type="ECO:0000256" key="1">
    <source>
        <dbReference type="SAM" id="MobiDB-lite"/>
    </source>
</evidence>
<dbReference type="Proteomes" id="UP001066276">
    <property type="component" value="Chromosome 7"/>
</dbReference>
<proteinExistence type="predicted"/>
<keyword evidence="3" id="KW-1185">Reference proteome</keyword>
<dbReference type="EMBL" id="JANPWB010000011">
    <property type="protein sequence ID" value="KAJ1129249.1"/>
    <property type="molecule type" value="Genomic_DNA"/>
</dbReference>
<sequence length="140" mass="14991">MAAREAGELVCVQLSQVRHQRRAGLQEAESCRLSTERAGSSVAGDPPEAGGSRVERPLRACRSAEARVRCTESRAPVTAIQQQGVRSPGINGAWAGMNSAPCERSDRAFVAPLTWGVRESSGRRQKGFVTQLLPCSSEKA</sequence>
<organism evidence="2 3">
    <name type="scientific">Pleurodeles waltl</name>
    <name type="common">Iberian ribbed newt</name>
    <dbReference type="NCBI Taxonomy" id="8319"/>
    <lineage>
        <taxon>Eukaryota</taxon>
        <taxon>Metazoa</taxon>
        <taxon>Chordata</taxon>
        <taxon>Craniata</taxon>
        <taxon>Vertebrata</taxon>
        <taxon>Euteleostomi</taxon>
        <taxon>Amphibia</taxon>
        <taxon>Batrachia</taxon>
        <taxon>Caudata</taxon>
        <taxon>Salamandroidea</taxon>
        <taxon>Salamandridae</taxon>
        <taxon>Pleurodelinae</taxon>
        <taxon>Pleurodeles</taxon>
    </lineage>
</organism>